<feature type="region of interest" description="Disordered" evidence="1">
    <location>
        <begin position="27"/>
        <end position="70"/>
    </location>
</feature>
<accession>A0A8R7PXH3</accession>
<evidence type="ECO:0000256" key="1">
    <source>
        <dbReference type="SAM" id="MobiDB-lite"/>
    </source>
</evidence>
<dbReference type="Proteomes" id="UP000015106">
    <property type="component" value="Chromosome 3"/>
</dbReference>
<dbReference type="Gramene" id="TuG1812G0300004567.01.T01">
    <property type="protein sequence ID" value="TuG1812G0300004567.01.T01.cds256804"/>
    <property type="gene ID" value="TuG1812G0300004567.01"/>
</dbReference>
<reference evidence="2" key="2">
    <citation type="submission" date="2018-03" db="EMBL/GenBank/DDBJ databases">
        <title>The Triticum urartu genome reveals the dynamic nature of wheat genome evolution.</title>
        <authorList>
            <person name="Ling H."/>
            <person name="Ma B."/>
            <person name="Shi X."/>
            <person name="Liu H."/>
            <person name="Dong L."/>
            <person name="Sun H."/>
            <person name="Cao Y."/>
            <person name="Gao Q."/>
            <person name="Zheng S."/>
            <person name="Li Y."/>
            <person name="Yu Y."/>
            <person name="Du H."/>
            <person name="Qi M."/>
            <person name="Li Y."/>
            <person name="Yu H."/>
            <person name="Cui Y."/>
            <person name="Wang N."/>
            <person name="Chen C."/>
            <person name="Wu H."/>
            <person name="Zhao Y."/>
            <person name="Zhang J."/>
            <person name="Li Y."/>
            <person name="Zhou W."/>
            <person name="Zhang B."/>
            <person name="Hu W."/>
            <person name="Eijk M."/>
            <person name="Tang J."/>
            <person name="Witsenboer H."/>
            <person name="Zhao S."/>
            <person name="Li Z."/>
            <person name="Zhang A."/>
            <person name="Wang D."/>
            <person name="Liang C."/>
        </authorList>
    </citation>
    <scope>NUCLEOTIDE SEQUENCE [LARGE SCALE GENOMIC DNA]</scope>
    <source>
        <strain evidence="2">cv. G1812</strain>
    </source>
</reference>
<protein>
    <submittedName>
        <fullName evidence="2">Uncharacterized protein</fullName>
    </submittedName>
</protein>
<keyword evidence="3" id="KW-1185">Reference proteome</keyword>
<evidence type="ECO:0000313" key="3">
    <source>
        <dbReference type="Proteomes" id="UP000015106"/>
    </source>
</evidence>
<organism evidence="2 3">
    <name type="scientific">Triticum urartu</name>
    <name type="common">Red wild einkorn</name>
    <name type="synonym">Crithodium urartu</name>
    <dbReference type="NCBI Taxonomy" id="4572"/>
    <lineage>
        <taxon>Eukaryota</taxon>
        <taxon>Viridiplantae</taxon>
        <taxon>Streptophyta</taxon>
        <taxon>Embryophyta</taxon>
        <taxon>Tracheophyta</taxon>
        <taxon>Spermatophyta</taxon>
        <taxon>Magnoliopsida</taxon>
        <taxon>Liliopsida</taxon>
        <taxon>Poales</taxon>
        <taxon>Poaceae</taxon>
        <taxon>BOP clade</taxon>
        <taxon>Pooideae</taxon>
        <taxon>Triticodae</taxon>
        <taxon>Triticeae</taxon>
        <taxon>Triticinae</taxon>
        <taxon>Triticum</taxon>
    </lineage>
</organism>
<feature type="compositionally biased region" description="Basic and acidic residues" evidence="1">
    <location>
        <begin position="59"/>
        <end position="70"/>
    </location>
</feature>
<evidence type="ECO:0000313" key="2">
    <source>
        <dbReference type="EnsemblPlants" id="TuG1812G0300004567.01.T01.cds256804"/>
    </source>
</evidence>
<proteinExistence type="predicted"/>
<reference evidence="3" key="1">
    <citation type="journal article" date="2013" name="Nature">
        <title>Draft genome of the wheat A-genome progenitor Triticum urartu.</title>
        <authorList>
            <person name="Ling H.Q."/>
            <person name="Zhao S."/>
            <person name="Liu D."/>
            <person name="Wang J."/>
            <person name="Sun H."/>
            <person name="Zhang C."/>
            <person name="Fan H."/>
            <person name="Li D."/>
            <person name="Dong L."/>
            <person name="Tao Y."/>
            <person name="Gao C."/>
            <person name="Wu H."/>
            <person name="Li Y."/>
            <person name="Cui Y."/>
            <person name="Guo X."/>
            <person name="Zheng S."/>
            <person name="Wang B."/>
            <person name="Yu K."/>
            <person name="Liang Q."/>
            <person name="Yang W."/>
            <person name="Lou X."/>
            <person name="Chen J."/>
            <person name="Feng M."/>
            <person name="Jian J."/>
            <person name="Zhang X."/>
            <person name="Luo G."/>
            <person name="Jiang Y."/>
            <person name="Liu J."/>
            <person name="Wang Z."/>
            <person name="Sha Y."/>
            <person name="Zhang B."/>
            <person name="Wu H."/>
            <person name="Tang D."/>
            <person name="Shen Q."/>
            <person name="Xue P."/>
            <person name="Zou S."/>
            <person name="Wang X."/>
            <person name="Liu X."/>
            <person name="Wang F."/>
            <person name="Yang Y."/>
            <person name="An X."/>
            <person name="Dong Z."/>
            <person name="Zhang K."/>
            <person name="Zhang X."/>
            <person name="Luo M.C."/>
            <person name="Dvorak J."/>
            <person name="Tong Y."/>
            <person name="Wang J."/>
            <person name="Yang H."/>
            <person name="Li Z."/>
            <person name="Wang D."/>
            <person name="Zhang A."/>
            <person name="Wang J."/>
        </authorList>
    </citation>
    <scope>NUCLEOTIDE SEQUENCE</scope>
    <source>
        <strain evidence="3">cv. G1812</strain>
    </source>
</reference>
<dbReference type="AlphaFoldDB" id="A0A8R7PXH3"/>
<name>A0A8R7PXH3_TRIUA</name>
<sequence>MATWASKDTESVITMLTMKEKPGRLERMTRTVSRQMPASSRARRAASSRSRSMNRLLLRKSEELSKGEKQ</sequence>
<dbReference type="EnsemblPlants" id="TuG1812G0300004567.01.T01">
    <property type="protein sequence ID" value="TuG1812G0300004567.01.T01.cds256804"/>
    <property type="gene ID" value="TuG1812G0300004567.01"/>
</dbReference>
<reference evidence="2" key="3">
    <citation type="submission" date="2022-06" db="UniProtKB">
        <authorList>
            <consortium name="EnsemblPlants"/>
        </authorList>
    </citation>
    <scope>IDENTIFICATION</scope>
</reference>